<comment type="caution">
    <text evidence="1">The sequence shown here is derived from an EMBL/GenBank/DDBJ whole genome shotgun (WGS) entry which is preliminary data.</text>
</comment>
<dbReference type="RefSeq" id="WP_132286659.1">
    <property type="nucleotide sequence ID" value="NZ_SMFU01000007.1"/>
</dbReference>
<dbReference type="InterPro" id="IPR010323">
    <property type="entry name" value="DUF924"/>
</dbReference>
<evidence type="ECO:0000313" key="2">
    <source>
        <dbReference type="Proteomes" id="UP000294546"/>
    </source>
</evidence>
<dbReference type="OrthoDB" id="7593450at2"/>
<dbReference type="AlphaFoldDB" id="A0A4R1GJT7"/>
<sequence length="178" mass="21108">MYTEVLEFWFSELSPEDWWRKDAELDALIERRFLQTLERAKRGELFAWREQPEGRLAEIIVLDQFSRNIYRDTAAAFAQDSLALVLSQEAVHAGVDKHLSAIQCHFLYMPYMHSESVLIHEQAEQLFRNNGLESEYRFELRHRAIIDRFGRYPHRNAILGRESSEEELEFLRQPGSSF</sequence>
<dbReference type="InterPro" id="IPR011990">
    <property type="entry name" value="TPR-like_helical_dom_sf"/>
</dbReference>
<dbReference type="Gene3D" id="1.25.40.10">
    <property type="entry name" value="Tetratricopeptide repeat domain"/>
    <property type="match status" value="1"/>
</dbReference>
<keyword evidence="2" id="KW-1185">Reference proteome</keyword>
<protein>
    <submittedName>
        <fullName evidence="1">Uncharacterized protein (DUF924 family)</fullName>
    </submittedName>
</protein>
<accession>A0A4R1GJT7</accession>
<dbReference type="Pfam" id="PF06041">
    <property type="entry name" value="DUF924"/>
    <property type="match status" value="1"/>
</dbReference>
<evidence type="ECO:0000313" key="1">
    <source>
        <dbReference type="EMBL" id="TCK08288.1"/>
    </source>
</evidence>
<dbReference type="EMBL" id="SMFU01000007">
    <property type="protein sequence ID" value="TCK08288.1"/>
    <property type="molecule type" value="Genomic_DNA"/>
</dbReference>
<dbReference type="SUPFAM" id="SSF48452">
    <property type="entry name" value="TPR-like"/>
    <property type="match status" value="1"/>
</dbReference>
<gene>
    <name evidence="1" type="ORF">CLV83_0362</name>
</gene>
<reference evidence="1 2" key="1">
    <citation type="submission" date="2019-03" db="EMBL/GenBank/DDBJ databases">
        <title>Genomic Encyclopedia of Archaeal and Bacterial Type Strains, Phase II (KMG-II): from individual species to whole genera.</title>
        <authorList>
            <person name="Goeker M."/>
        </authorList>
    </citation>
    <scope>NUCLEOTIDE SEQUENCE [LARGE SCALE GENOMIC DNA]</scope>
    <source>
        <strain evidence="1 2">DSM 27697</strain>
    </source>
</reference>
<proteinExistence type="predicted"/>
<dbReference type="Proteomes" id="UP000294546">
    <property type="component" value="Unassembled WGS sequence"/>
</dbReference>
<dbReference type="Gene3D" id="1.20.58.320">
    <property type="entry name" value="TPR-like"/>
    <property type="match status" value="1"/>
</dbReference>
<name>A0A4R1GJT7_9GAMM</name>
<organism evidence="1 2">
    <name type="scientific">Marinobacterium mangrovicola</name>
    <dbReference type="NCBI Taxonomy" id="1476959"/>
    <lineage>
        <taxon>Bacteria</taxon>
        <taxon>Pseudomonadati</taxon>
        <taxon>Pseudomonadota</taxon>
        <taxon>Gammaproteobacteria</taxon>
        <taxon>Oceanospirillales</taxon>
        <taxon>Oceanospirillaceae</taxon>
        <taxon>Marinobacterium</taxon>
    </lineage>
</organism>